<dbReference type="Gene3D" id="3.90.25.10">
    <property type="entry name" value="UDP-galactose 4-epimerase, domain 1"/>
    <property type="match status" value="1"/>
</dbReference>
<dbReference type="SUPFAM" id="SSF51735">
    <property type="entry name" value="NAD(P)-binding Rossmann-fold domains"/>
    <property type="match status" value="1"/>
</dbReference>
<dbReference type="EMBL" id="LR797185">
    <property type="protein sequence ID" value="CAB4192824.1"/>
    <property type="molecule type" value="Genomic_DNA"/>
</dbReference>
<evidence type="ECO:0000259" key="1">
    <source>
        <dbReference type="Pfam" id="PF01370"/>
    </source>
</evidence>
<organism evidence="3">
    <name type="scientific">uncultured Caudovirales phage</name>
    <dbReference type="NCBI Taxonomy" id="2100421"/>
    <lineage>
        <taxon>Viruses</taxon>
        <taxon>Duplodnaviria</taxon>
        <taxon>Heunggongvirae</taxon>
        <taxon>Uroviricota</taxon>
        <taxon>Caudoviricetes</taxon>
        <taxon>Peduoviridae</taxon>
        <taxon>Maltschvirus</taxon>
        <taxon>Maltschvirus maltsch</taxon>
    </lineage>
</organism>
<evidence type="ECO:0000313" key="5">
    <source>
        <dbReference type="EMBL" id="CAB5231423.1"/>
    </source>
</evidence>
<proteinExistence type="predicted"/>
<protein>
    <submittedName>
        <fullName evidence="3">WcaG Nucleoside-diphosphate-sugar epimerases</fullName>
    </submittedName>
</protein>
<dbReference type="PANTHER" id="PTHR43245">
    <property type="entry name" value="BIFUNCTIONAL POLYMYXIN RESISTANCE PROTEIN ARNA"/>
    <property type="match status" value="1"/>
</dbReference>
<evidence type="ECO:0000313" key="3">
    <source>
        <dbReference type="EMBL" id="CAB4184977.1"/>
    </source>
</evidence>
<accession>A0A6J5QR62</accession>
<dbReference type="EMBL" id="LR796919">
    <property type="protein sequence ID" value="CAB4175024.1"/>
    <property type="molecule type" value="Genomic_DNA"/>
</dbReference>
<dbReference type="InterPro" id="IPR036291">
    <property type="entry name" value="NAD(P)-bd_dom_sf"/>
</dbReference>
<dbReference type="Gene3D" id="3.40.50.720">
    <property type="entry name" value="NAD(P)-binding Rossmann-like Domain"/>
    <property type="match status" value="1"/>
</dbReference>
<dbReference type="Pfam" id="PF01370">
    <property type="entry name" value="Epimerase"/>
    <property type="match status" value="1"/>
</dbReference>
<dbReference type="InterPro" id="IPR001509">
    <property type="entry name" value="Epimerase_deHydtase"/>
</dbReference>
<evidence type="ECO:0000313" key="4">
    <source>
        <dbReference type="EMBL" id="CAB4192824.1"/>
    </source>
</evidence>
<dbReference type="EMBL" id="LR798428">
    <property type="protein sequence ID" value="CAB5231423.1"/>
    <property type="molecule type" value="Genomic_DNA"/>
</dbReference>
<evidence type="ECO:0000313" key="2">
    <source>
        <dbReference type="EMBL" id="CAB4175024.1"/>
    </source>
</evidence>
<dbReference type="EMBL" id="LR797071">
    <property type="protein sequence ID" value="CAB4184977.1"/>
    <property type="molecule type" value="Genomic_DNA"/>
</dbReference>
<reference evidence="3" key="1">
    <citation type="submission" date="2020-05" db="EMBL/GenBank/DDBJ databases">
        <authorList>
            <person name="Chiriac C."/>
            <person name="Salcher M."/>
            <person name="Ghai R."/>
            <person name="Kavagutti S V."/>
        </authorList>
    </citation>
    <scope>NUCLEOTIDE SEQUENCE</scope>
</reference>
<dbReference type="InterPro" id="IPR050177">
    <property type="entry name" value="Lipid_A_modif_metabolic_enz"/>
</dbReference>
<feature type="domain" description="NAD-dependent epimerase/dehydratase" evidence="1">
    <location>
        <begin position="3"/>
        <end position="224"/>
    </location>
</feature>
<name>A0A6J5QR62_9CAUD</name>
<gene>
    <name evidence="3" type="ORF">UFOVP1131_91</name>
    <name evidence="4" type="ORF">UFOVP1245_95</name>
    <name evidence="5" type="ORF">UFOVP1582_83</name>
    <name evidence="2" type="ORF">UFOVP966_105</name>
</gene>
<dbReference type="PANTHER" id="PTHR43245:SF53">
    <property type="entry name" value="EPIMERASE-RELATED"/>
    <property type="match status" value="1"/>
</dbReference>
<sequence length="294" mass="33189">MNILITGNRGFVGRHFQKFYEDQGHTVLGVDILDAMDVRKFFSLANHTKFDLVVHLAAVVGGRAKIEGNPLSVAVDLSIDAEMWQWVIRTKQPRVVYFSSSAAYPIDLQRKEAHQKLKESDINLDNIRNPDLTYGWSKLTGEYLAQFAKAEGVRVHIFRPFSGYGEDQALDYPFPSFIKRGLDRDNPFVIWGDGTQTRDFVHISDVVGCVEAAVSMEYDGPLNIGTGHATSFMDLAEMVAKHSGYFPKYQLLKDKPEGVNWRVADTTEMSKVYKPKIDLDEGIARALKHMKKIS</sequence>